<evidence type="ECO:0000313" key="5">
    <source>
        <dbReference type="Proteomes" id="UP000326202"/>
    </source>
</evidence>
<keyword evidence="1" id="KW-0808">Transferase</keyword>
<keyword evidence="2" id="KW-0012">Acyltransferase</keyword>
<dbReference type="PANTHER" id="PTHR10545:SF29">
    <property type="entry name" value="GH14572P-RELATED"/>
    <property type="match status" value="1"/>
</dbReference>
<accession>A0A5J6MEF2</accession>
<keyword evidence="5" id="KW-1185">Reference proteome</keyword>
<dbReference type="KEGG" id="htq:FRZ44_00200"/>
<organism evidence="4 5">
    <name type="scientific">Hypericibacter terrae</name>
    <dbReference type="NCBI Taxonomy" id="2602015"/>
    <lineage>
        <taxon>Bacteria</taxon>
        <taxon>Pseudomonadati</taxon>
        <taxon>Pseudomonadota</taxon>
        <taxon>Alphaproteobacteria</taxon>
        <taxon>Rhodospirillales</taxon>
        <taxon>Dongiaceae</taxon>
        <taxon>Hypericibacter</taxon>
    </lineage>
</organism>
<evidence type="ECO:0000256" key="1">
    <source>
        <dbReference type="ARBA" id="ARBA00022679"/>
    </source>
</evidence>
<dbReference type="AlphaFoldDB" id="A0A5J6MEF2"/>
<feature type="domain" description="N-acetyltransferase" evidence="3">
    <location>
        <begin position="11"/>
        <end position="181"/>
    </location>
</feature>
<dbReference type="InterPro" id="IPR051016">
    <property type="entry name" value="Diverse_Substrate_AcTransf"/>
</dbReference>
<evidence type="ECO:0000313" key="4">
    <source>
        <dbReference type="EMBL" id="QEX14745.1"/>
    </source>
</evidence>
<reference evidence="4 5" key="1">
    <citation type="submission" date="2019-08" db="EMBL/GenBank/DDBJ databases">
        <title>Hyperibacter terrae gen. nov., sp. nov. and Hyperibacter viscosus sp. nov., two new members in the family Rhodospirillaceae isolated from the rhizosphere of Hypericum perforatum.</title>
        <authorList>
            <person name="Noviana Z."/>
        </authorList>
    </citation>
    <scope>NUCLEOTIDE SEQUENCE [LARGE SCALE GENOMIC DNA]</scope>
    <source>
        <strain evidence="4 5">R5913</strain>
    </source>
</reference>
<dbReference type="InterPro" id="IPR000182">
    <property type="entry name" value="GNAT_dom"/>
</dbReference>
<name>A0A5J6MEF2_9PROT</name>
<dbReference type="SUPFAM" id="SSF55729">
    <property type="entry name" value="Acyl-CoA N-acyltransferases (Nat)"/>
    <property type="match status" value="2"/>
</dbReference>
<dbReference type="CDD" id="cd04301">
    <property type="entry name" value="NAT_SF"/>
    <property type="match status" value="2"/>
</dbReference>
<proteinExistence type="predicted"/>
<sequence length="332" mass="35944">MIAPVMTNRQFHIRAAGPQDGDTVARLCAALSAHEGAPPPAFTGDDFRRQACGPEALFSGLLAEQDGRPVGYVLHKRDYDTDRLERGVHVLDLFVENTARGGGIGRALMASAAAAGKAYGATLAYWGVLQGNPLARDFYRRIGGVENGAISLWGVDDEGFDRLCRRPLPAGLAVREGTLADVPLLTRFLKSLFADMDEPPPPEIAPRLARDGFGPAPFFEILIAERGGRALGYAMSWLTYETQEAESVIALSDLYVLPEGRGSGIGTALMGEVARRGRERGAGGLWWPVLKSNERARRYYARFATEDPEALYCTLDGEAFQRLAASALAMRS</sequence>
<feature type="domain" description="N-acetyltransferase" evidence="3">
    <location>
        <begin position="172"/>
        <end position="332"/>
    </location>
</feature>
<dbReference type="InterPro" id="IPR016181">
    <property type="entry name" value="Acyl_CoA_acyltransferase"/>
</dbReference>
<gene>
    <name evidence="4" type="ORF">FRZ44_00200</name>
</gene>
<dbReference type="Proteomes" id="UP000326202">
    <property type="component" value="Chromosome"/>
</dbReference>
<dbReference type="PROSITE" id="PS51186">
    <property type="entry name" value="GNAT"/>
    <property type="match status" value="2"/>
</dbReference>
<dbReference type="PANTHER" id="PTHR10545">
    <property type="entry name" value="DIAMINE N-ACETYLTRANSFERASE"/>
    <property type="match status" value="1"/>
</dbReference>
<protein>
    <recommendedName>
        <fullName evidence="3">N-acetyltransferase domain-containing protein</fullName>
    </recommendedName>
</protein>
<dbReference type="EMBL" id="CP042906">
    <property type="protein sequence ID" value="QEX14745.1"/>
    <property type="molecule type" value="Genomic_DNA"/>
</dbReference>
<dbReference type="Pfam" id="PF00583">
    <property type="entry name" value="Acetyltransf_1"/>
    <property type="match status" value="2"/>
</dbReference>
<dbReference type="RefSeq" id="WP_191908324.1">
    <property type="nucleotide sequence ID" value="NZ_CP042906.1"/>
</dbReference>
<evidence type="ECO:0000259" key="3">
    <source>
        <dbReference type="PROSITE" id="PS51186"/>
    </source>
</evidence>
<evidence type="ECO:0000256" key="2">
    <source>
        <dbReference type="ARBA" id="ARBA00023315"/>
    </source>
</evidence>
<dbReference type="GO" id="GO:0008080">
    <property type="term" value="F:N-acetyltransferase activity"/>
    <property type="evidence" value="ECO:0007669"/>
    <property type="project" value="UniProtKB-ARBA"/>
</dbReference>
<dbReference type="Gene3D" id="3.40.630.30">
    <property type="match status" value="2"/>
</dbReference>